<dbReference type="Gene3D" id="3.10.180.10">
    <property type="entry name" value="2,3-Dihydroxybiphenyl 1,2-Dioxygenase, domain 1"/>
    <property type="match status" value="1"/>
</dbReference>
<dbReference type="InterPro" id="IPR029068">
    <property type="entry name" value="Glyas_Bleomycin-R_OHBP_Dase"/>
</dbReference>
<name>A0A2U1MF76_ARTAN</name>
<comment type="caution">
    <text evidence="5">The sequence shown here is derived from an EMBL/GenBank/DDBJ whole genome shotgun (WGS) entry which is preliminary data.</text>
</comment>
<reference evidence="5 6" key="1">
    <citation type="journal article" date="2018" name="Mol. Plant">
        <title>The genome of Artemisia annua provides insight into the evolution of Asteraceae family and artemisinin biosynthesis.</title>
        <authorList>
            <person name="Shen Q."/>
            <person name="Zhang L."/>
            <person name="Liao Z."/>
            <person name="Wang S."/>
            <person name="Yan T."/>
            <person name="Shi P."/>
            <person name="Liu M."/>
            <person name="Fu X."/>
            <person name="Pan Q."/>
            <person name="Wang Y."/>
            <person name="Lv Z."/>
            <person name="Lu X."/>
            <person name="Zhang F."/>
            <person name="Jiang W."/>
            <person name="Ma Y."/>
            <person name="Chen M."/>
            <person name="Hao X."/>
            <person name="Li L."/>
            <person name="Tang Y."/>
            <person name="Lv G."/>
            <person name="Zhou Y."/>
            <person name="Sun X."/>
            <person name="Brodelius P.E."/>
            <person name="Rose J.K.C."/>
            <person name="Tang K."/>
        </authorList>
    </citation>
    <scope>NUCLEOTIDE SEQUENCE [LARGE SCALE GENOMIC DNA]</scope>
    <source>
        <strain evidence="6">cv. Huhao1</strain>
        <tissue evidence="5">Leaf</tissue>
    </source>
</reference>
<evidence type="ECO:0000256" key="3">
    <source>
        <dbReference type="ARBA" id="ARBA00022878"/>
    </source>
</evidence>
<keyword evidence="6" id="KW-1185">Reference proteome</keyword>
<dbReference type="PANTHER" id="PTHR11959:SF1">
    <property type="entry name" value="4-HYDROXYPHENYLPYRUVATE DIOXYGENASE"/>
    <property type="match status" value="1"/>
</dbReference>
<protein>
    <recommendedName>
        <fullName evidence="2">4-hydroxyphenylpyruvate dioxygenase</fullName>
        <ecNumber evidence="2">1.13.11.27</ecNumber>
    </recommendedName>
</protein>
<dbReference type="Proteomes" id="UP000245207">
    <property type="component" value="Unassembled WGS sequence"/>
</dbReference>
<comment type="pathway">
    <text evidence="1">Amino-acid degradation; L-phenylalanine degradation; acetoacetate and fumarate from L-phenylalanine: step 3/6.</text>
</comment>
<dbReference type="InterPro" id="IPR005956">
    <property type="entry name" value="4OHPhenylPyrv_dOase"/>
</dbReference>
<dbReference type="OrthoDB" id="414569at2759"/>
<evidence type="ECO:0000313" key="5">
    <source>
        <dbReference type="EMBL" id="PWA59894.1"/>
    </source>
</evidence>
<proteinExistence type="predicted"/>
<dbReference type="GO" id="GO:0003868">
    <property type="term" value="F:4-hydroxyphenylpyruvate dioxygenase activity"/>
    <property type="evidence" value="ECO:0007669"/>
    <property type="project" value="UniProtKB-EC"/>
</dbReference>
<accession>A0A2U1MF76</accession>
<dbReference type="EC" id="1.13.11.27" evidence="2"/>
<keyword evidence="3" id="KW-0828">Tyrosine catabolism</keyword>
<sequence length="87" mass="9545">MRKRSGAGGFEFISAPPPTYYRNFKKNVGDVLSDEQIKECEEIGILVDRGDEGTLLQIFTKPVDDEGKSGCGRFGKVTMSSSLPLKT</sequence>
<keyword evidence="5" id="KW-0223">Dioxygenase</keyword>
<dbReference type="STRING" id="35608.A0A2U1MF76"/>
<keyword evidence="4" id="KW-0585">Phenylalanine catabolism</keyword>
<evidence type="ECO:0000313" key="6">
    <source>
        <dbReference type="Proteomes" id="UP000245207"/>
    </source>
</evidence>
<keyword evidence="5" id="KW-0560">Oxidoreductase</keyword>
<evidence type="ECO:0000256" key="4">
    <source>
        <dbReference type="ARBA" id="ARBA00023232"/>
    </source>
</evidence>
<dbReference type="SUPFAM" id="SSF54593">
    <property type="entry name" value="Glyoxalase/Bleomycin resistance protein/Dihydroxybiphenyl dioxygenase"/>
    <property type="match status" value="1"/>
</dbReference>
<dbReference type="EMBL" id="PKPP01005503">
    <property type="protein sequence ID" value="PWA59894.1"/>
    <property type="molecule type" value="Genomic_DNA"/>
</dbReference>
<keyword evidence="5" id="KW-0670">Pyruvate</keyword>
<gene>
    <name evidence="5" type="ORF">CTI12_AA387670</name>
</gene>
<dbReference type="AlphaFoldDB" id="A0A2U1MF76"/>
<dbReference type="PANTHER" id="PTHR11959">
    <property type="entry name" value="4-HYDROXYPHENYLPYRUVATE DIOXYGENASE"/>
    <property type="match status" value="1"/>
</dbReference>
<evidence type="ECO:0000256" key="1">
    <source>
        <dbReference type="ARBA" id="ARBA00005162"/>
    </source>
</evidence>
<evidence type="ECO:0000256" key="2">
    <source>
        <dbReference type="ARBA" id="ARBA00013222"/>
    </source>
</evidence>
<dbReference type="GO" id="GO:0006572">
    <property type="term" value="P:L-tyrosine catabolic process"/>
    <property type="evidence" value="ECO:0007669"/>
    <property type="project" value="UniProtKB-KW"/>
</dbReference>
<dbReference type="GO" id="GO:0006559">
    <property type="term" value="P:L-phenylalanine catabolic process"/>
    <property type="evidence" value="ECO:0007669"/>
    <property type="project" value="UniProtKB-KW"/>
</dbReference>
<organism evidence="5 6">
    <name type="scientific">Artemisia annua</name>
    <name type="common">Sweet wormwood</name>
    <dbReference type="NCBI Taxonomy" id="35608"/>
    <lineage>
        <taxon>Eukaryota</taxon>
        <taxon>Viridiplantae</taxon>
        <taxon>Streptophyta</taxon>
        <taxon>Embryophyta</taxon>
        <taxon>Tracheophyta</taxon>
        <taxon>Spermatophyta</taxon>
        <taxon>Magnoliopsida</taxon>
        <taxon>eudicotyledons</taxon>
        <taxon>Gunneridae</taxon>
        <taxon>Pentapetalae</taxon>
        <taxon>asterids</taxon>
        <taxon>campanulids</taxon>
        <taxon>Asterales</taxon>
        <taxon>Asteraceae</taxon>
        <taxon>Asteroideae</taxon>
        <taxon>Anthemideae</taxon>
        <taxon>Artemisiinae</taxon>
        <taxon>Artemisia</taxon>
    </lineage>
</organism>